<dbReference type="OrthoDB" id="5324651at2759"/>
<sequence length="291" mass="33258">MCFAKSRQYSGPYDATNALRHFHGHAWPLSLKSWLQEVTSPTSKPRPNHTWFLPLPGHQGVRLPPSEAETMGNKNPPDERVVYLALKNIFKGPSAEVRQPKAIRKLIGRSRHQEDVPERAADHVCSVWRCQDNKPSTLKKSRHIPSLFPIYLPLRSQHLLLAKVQTILEQTCFEFGQHVMPDVLQKNHWDCPESAELNVWATELLQRQDVFADKKGDVGKPLEKLFRSVADIRHTAVHRIRVSARGIEQFLLDAETLAMLLGDMTFGGTRSRRLRSWSATSTSWARNSTRH</sequence>
<dbReference type="Proteomes" id="UP000663671">
    <property type="component" value="Chromosome 2"/>
</dbReference>
<protein>
    <submittedName>
        <fullName evidence="1">Uncharacterized protein</fullName>
    </submittedName>
</protein>
<dbReference type="AlphaFoldDB" id="A0A8A1M5A4"/>
<organism evidence="1 2">
    <name type="scientific">Ajellomyces capsulatus</name>
    <name type="common">Darling's disease fungus</name>
    <name type="synonym">Histoplasma capsulatum</name>
    <dbReference type="NCBI Taxonomy" id="5037"/>
    <lineage>
        <taxon>Eukaryota</taxon>
        <taxon>Fungi</taxon>
        <taxon>Dikarya</taxon>
        <taxon>Ascomycota</taxon>
        <taxon>Pezizomycotina</taxon>
        <taxon>Eurotiomycetes</taxon>
        <taxon>Eurotiomycetidae</taxon>
        <taxon>Onygenales</taxon>
        <taxon>Ajellomycetaceae</taxon>
        <taxon>Histoplasma</taxon>
    </lineage>
</organism>
<accession>A0A8A1M5A4</accession>
<gene>
    <name evidence="1" type="ORF">I7I51_08812</name>
</gene>
<dbReference type="EMBL" id="CP069109">
    <property type="protein sequence ID" value="QSS59377.1"/>
    <property type="molecule type" value="Genomic_DNA"/>
</dbReference>
<dbReference type="VEuPathDB" id="FungiDB:I7I51_08812"/>
<evidence type="ECO:0000313" key="2">
    <source>
        <dbReference type="Proteomes" id="UP000663671"/>
    </source>
</evidence>
<evidence type="ECO:0000313" key="1">
    <source>
        <dbReference type="EMBL" id="QSS59377.1"/>
    </source>
</evidence>
<name>A0A8A1M5A4_AJECA</name>
<reference evidence="1" key="1">
    <citation type="submission" date="2021-01" db="EMBL/GenBank/DDBJ databases">
        <title>Chromosome-level genome assembly of a human fungal pathogen reveals clustering of transcriptionally co-regulated genes.</title>
        <authorList>
            <person name="Voorhies M."/>
            <person name="Cohen S."/>
            <person name="Shea T.P."/>
            <person name="Petrus S."/>
            <person name="Munoz J.F."/>
            <person name="Poplawski S."/>
            <person name="Goldman W.E."/>
            <person name="Michael T."/>
            <person name="Cuomo C.A."/>
            <person name="Sil A."/>
            <person name="Beyhan S."/>
        </authorList>
    </citation>
    <scope>NUCLEOTIDE SEQUENCE</scope>
    <source>
        <strain evidence="1">WU24</strain>
    </source>
</reference>
<proteinExistence type="predicted"/>